<dbReference type="EMBL" id="FQZV01000071">
    <property type="protein sequence ID" value="SHK08665.1"/>
    <property type="molecule type" value="Genomic_DNA"/>
</dbReference>
<gene>
    <name evidence="1" type="ORF">SAMN02745975_03612</name>
</gene>
<keyword evidence="2" id="KW-1185">Reference proteome</keyword>
<reference evidence="2" key="1">
    <citation type="submission" date="2016-11" db="EMBL/GenBank/DDBJ databases">
        <authorList>
            <person name="Varghese N."/>
            <person name="Submissions S."/>
        </authorList>
    </citation>
    <scope>NUCLEOTIDE SEQUENCE [LARGE SCALE GENOMIC DNA]</scope>
    <source>
        <strain evidence="2">DSM 17957</strain>
    </source>
</reference>
<dbReference type="SUPFAM" id="SSF53448">
    <property type="entry name" value="Nucleotide-diphospho-sugar transferases"/>
    <property type="match status" value="1"/>
</dbReference>
<dbReference type="RefSeq" id="WP_110942582.1">
    <property type="nucleotide sequence ID" value="NZ_FQZV01000071.1"/>
</dbReference>
<evidence type="ECO:0008006" key="3">
    <source>
        <dbReference type="Google" id="ProtNLM"/>
    </source>
</evidence>
<evidence type="ECO:0000313" key="2">
    <source>
        <dbReference type="Proteomes" id="UP000184536"/>
    </source>
</evidence>
<dbReference type="Gene3D" id="3.90.550.10">
    <property type="entry name" value="Spore Coat Polysaccharide Biosynthesis Protein SpsA, Chain A"/>
    <property type="match status" value="1"/>
</dbReference>
<sequence>MSKFHFTTVLSGAYLYKALSMYETLQQHCRDFKLFIMCVDDESYKIIGDMKYSNVELMRVAQIGKAAIEKARANRTYLEFCWTLKPITLYYVMKHYNDAVYYAHLDADLFFFSDPERIFLEAPEASLFLVDHNNSEEFLHTYETSGRFNTGFVGCNNSDAARTAIKWWRDRCIEYCPSTADPAKKLYGDQRYVEKWLELFDDVHVVKSKGADVAVWNIKGYNISLKEDEVYIDDDPLIFYHFSGLCILSENEFSLTWFQPIDENGLNMIYKPYMQMLQEKIKKVKKVYPNIKIGFHEKNRVPRIQLYKL</sequence>
<dbReference type="STRING" id="1121919.SAMN02745975_03612"/>
<dbReference type="AlphaFoldDB" id="A0A1M6PL95"/>
<name>A0A1M6PL95_9FIRM</name>
<organism evidence="1 2">
    <name type="scientific">Geosporobacter subterraneus DSM 17957</name>
    <dbReference type="NCBI Taxonomy" id="1121919"/>
    <lineage>
        <taxon>Bacteria</taxon>
        <taxon>Bacillati</taxon>
        <taxon>Bacillota</taxon>
        <taxon>Clostridia</taxon>
        <taxon>Peptostreptococcales</taxon>
        <taxon>Thermotaleaceae</taxon>
        <taxon>Geosporobacter</taxon>
    </lineage>
</organism>
<evidence type="ECO:0000313" key="1">
    <source>
        <dbReference type="EMBL" id="SHK08665.1"/>
    </source>
</evidence>
<dbReference type="Proteomes" id="UP000184536">
    <property type="component" value="Unassembled WGS sequence"/>
</dbReference>
<dbReference type="InterPro" id="IPR029044">
    <property type="entry name" value="Nucleotide-diphossugar_trans"/>
</dbReference>
<protein>
    <recommendedName>
        <fullName evidence="3">Nucleotide-diphospho-sugar transferase</fullName>
    </recommendedName>
</protein>
<accession>A0A1M6PL95</accession>
<proteinExistence type="predicted"/>
<dbReference type="OrthoDB" id="186344at2"/>